<organism evidence="1 2">
    <name type="scientific">Rhizopus oryzae</name>
    <name type="common">Mucormycosis agent</name>
    <name type="synonym">Rhizopus arrhizus var. delemar</name>
    <dbReference type="NCBI Taxonomy" id="64495"/>
    <lineage>
        <taxon>Eukaryota</taxon>
        <taxon>Fungi</taxon>
        <taxon>Fungi incertae sedis</taxon>
        <taxon>Mucoromycota</taxon>
        <taxon>Mucoromycotina</taxon>
        <taxon>Mucoromycetes</taxon>
        <taxon>Mucorales</taxon>
        <taxon>Mucorineae</taxon>
        <taxon>Rhizopodaceae</taxon>
        <taxon>Rhizopus</taxon>
    </lineage>
</organism>
<proteinExistence type="predicted"/>
<sequence length="82" mass="9464">MFKNKSRGINRFSAAAEAAVNGQSVYVDNGRDYNLQSDYPFRLNFYLKPPPADITIEEFEEFALDRLQGNQLLINENVQFED</sequence>
<accession>A0A9P6WYQ9</accession>
<dbReference type="Gene3D" id="1.20.930.80">
    <property type="match status" value="1"/>
</dbReference>
<evidence type="ECO:0000313" key="1">
    <source>
        <dbReference type="EMBL" id="KAG1301571.1"/>
    </source>
</evidence>
<evidence type="ECO:0000313" key="2">
    <source>
        <dbReference type="Proteomes" id="UP000716291"/>
    </source>
</evidence>
<name>A0A9P6WYQ9_RHIOR</name>
<dbReference type="AlphaFoldDB" id="A0A9P6WYQ9"/>
<reference evidence="1" key="1">
    <citation type="journal article" date="2020" name="Microb. Genom.">
        <title>Genetic diversity of clinical and environmental Mucorales isolates obtained from an investigation of mucormycosis cases among solid organ transplant recipients.</title>
        <authorList>
            <person name="Nguyen M.H."/>
            <person name="Kaul D."/>
            <person name="Muto C."/>
            <person name="Cheng S.J."/>
            <person name="Richter R.A."/>
            <person name="Bruno V.M."/>
            <person name="Liu G."/>
            <person name="Beyhan S."/>
            <person name="Sundermann A.J."/>
            <person name="Mounaud S."/>
            <person name="Pasculle A.W."/>
            <person name="Nierman W.C."/>
            <person name="Driscoll E."/>
            <person name="Cumbie R."/>
            <person name="Clancy C.J."/>
            <person name="Dupont C.L."/>
        </authorList>
    </citation>
    <scope>NUCLEOTIDE SEQUENCE</scope>
    <source>
        <strain evidence="1">GL11</strain>
    </source>
</reference>
<dbReference type="EMBL" id="JAANQT010002991">
    <property type="protein sequence ID" value="KAG1301571.1"/>
    <property type="molecule type" value="Genomic_DNA"/>
</dbReference>
<protein>
    <submittedName>
        <fullName evidence="1">Uncharacterized protein</fullName>
    </submittedName>
</protein>
<dbReference type="Proteomes" id="UP000716291">
    <property type="component" value="Unassembled WGS sequence"/>
</dbReference>
<keyword evidence="2" id="KW-1185">Reference proteome</keyword>
<gene>
    <name evidence="1" type="ORF">G6F64_011679</name>
</gene>
<comment type="caution">
    <text evidence="1">The sequence shown here is derived from an EMBL/GenBank/DDBJ whole genome shotgun (WGS) entry which is preliminary data.</text>
</comment>